<proteinExistence type="predicted"/>
<sequence>LLKLQQLSMQQQGLASISQSATVLPAVEANSQTTSQELLIPNDVSKIQMQPKQTSSSASQSLKQSISFSGKPSQIDELMLLLFLMSFHLGMVFT</sequence>
<dbReference type="EMBL" id="JAHRIO010004955">
    <property type="protein sequence ID" value="MEQ2160166.1"/>
    <property type="molecule type" value="Genomic_DNA"/>
</dbReference>
<keyword evidence="2" id="KW-1185">Reference proteome</keyword>
<organism evidence="1 2">
    <name type="scientific">Goodea atripinnis</name>
    <dbReference type="NCBI Taxonomy" id="208336"/>
    <lineage>
        <taxon>Eukaryota</taxon>
        <taxon>Metazoa</taxon>
        <taxon>Chordata</taxon>
        <taxon>Craniata</taxon>
        <taxon>Vertebrata</taxon>
        <taxon>Euteleostomi</taxon>
        <taxon>Actinopterygii</taxon>
        <taxon>Neopterygii</taxon>
        <taxon>Teleostei</taxon>
        <taxon>Neoteleostei</taxon>
        <taxon>Acanthomorphata</taxon>
        <taxon>Ovalentaria</taxon>
        <taxon>Atherinomorphae</taxon>
        <taxon>Cyprinodontiformes</taxon>
        <taxon>Goodeidae</taxon>
        <taxon>Goodea</taxon>
    </lineage>
</organism>
<feature type="non-terminal residue" evidence="1">
    <location>
        <position position="1"/>
    </location>
</feature>
<reference evidence="1 2" key="1">
    <citation type="submission" date="2021-06" db="EMBL/GenBank/DDBJ databases">
        <authorList>
            <person name="Palmer J.M."/>
        </authorList>
    </citation>
    <scope>NUCLEOTIDE SEQUENCE [LARGE SCALE GENOMIC DNA]</scope>
    <source>
        <strain evidence="1 2">GA_2019</strain>
        <tissue evidence="1">Muscle</tissue>
    </source>
</reference>
<evidence type="ECO:0000313" key="2">
    <source>
        <dbReference type="Proteomes" id="UP001476798"/>
    </source>
</evidence>
<dbReference type="Proteomes" id="UP001476798">
    <property type="component" value="Unassembled WGS sequence"/>
</dbReference>
<comment type="caution">
    <text evidence="1">The sequence shown here is derived from an EMBL/GenBank/DDBJ whole genome shotgun (WGS) entry which is preliminary data.</text>
</comment>
<protein>
    <submittedName>
        <fullName evidence="1">Uncharacterized protein</fullName>
    </submittedName>
</protein>
<gene>
    <name evidence="1" type="ORF">GOODEAATRI_030729</name>
</gene>
<evidence type="ECO:0000313" key="1">
    <source>
        <dbReference type="EMBL" id="MEQ2160166.1"/>
    </source>
</evidence>
<name>A0ABV0MMK0_9TELE</name>
<accession>A0ABV0MMK0</accession>